<organism evidence="1 2">
    <name type="scientific">Apatococcus fuscideae</name>
    <dbReference type="NCBI Taxonomy" id="2026836"/>
    <lineage>
        <taxon>Eukaryota</taxon>
        <taxon>Viridiplantae</taxon>
        <taxon>Chlorophyta</taxon>
        <taxon>core chlorophytes</taxon>
        <taxon>Trebouxiophyceae</taxon>
        <taxon>Chlorellales</taxon>
        <taxon>Chlorellaceae</taxon>
        <taxon>Apatococcus</taxon>
    </lineage>
</organism>
<sequence>MSVVSADNSADLAQGCRSAGSLSGSDLGQLFLAVQLALQWLVPGLDPAEPAEQGYVFYKAQMVRCNGHGPGGARQWPWGLQGEKYMMPEVCLRAVQDGEAPGKGCQQTIDRSGAHTEGPSLSMPCWTEKLVGQDEITMVVLVTLEDAGRLLLLMASLVRFVRVSPPQGECRNS</sequence>
<gene>
    <name evidence="1" type="ORF">WJX84_008481</name>
</gene>
<proteinExistence type="predicted"/>
<dbReference type="AlphaFoldDB" id="A0AAW1S8L5"/>
<comment type="caution">
    <text evidence="1">The sequence shown here is derived from an EMBL/GenBank/DDBJ whole genome shotgun (WGS) entry which is preliminary data.</text>
</comment>
<dbReference type="EMBL" id="JALJOV010001709">
    <property type="protein sequence ID" value="KAK9842425.1"/>
    <property type="molecule type" value="Genomic_DNA"/>
</dbReference>
<name>A0AAW1S8L5_9CHLO</name>
<evidence type="ECO:0000313" key="1">
    <source>
        <dbReference type="EMBL" id="KAK9842425.1"/>
    </source>
</evidence>
<evidence type="ECO:0000313" key="2">
    <source>
        <dbReference type="Proteomes" id="UP001485043"/>
    </source>
</evidence>
<accession>A0AAW1S8L5</accession>
<reference evidence="1 2" key="1">
    <citation type="journal article" date="2024" name="Nat. Commun.">
        <title>Phylogenomics reveals the evolutionary origins of lichenization in chlorophyte algae.</title>
        <authorList>
            <person name="Puginier C."/>
            <person name="Libourel C."/>
            <person name="Otte J."/>
            <person name="Skaloud P."/>
            <person name="Haon M."/>
            <person name="Grisel S."/>
            <person name="Petersen M."/>
            <person name="Berrin J.G."/>
            <person name="Delaux P.M."/>
            <person name="Dal Grande F."/>
            <person name="Keller J."/>
        </authorList>
    </citation>
    <scope>NUCLEOTIDE SEQUENCE [LARGE SCALE GENOMIC DNA]</scope>
    <source>
        <strain evidence="1 2">SAG 2523</strain>
    </source>
</reference>
<dbReference type="Proteomes" id="UP001485043">
    <property type="component" value="Unassembled WGS sequence"/>
</dbReference>
<protein>
    <submittedName>
        <fullName evidence="1">Uncharacterized protein</fullName>
    </submittedName>
</protein>
<keyword evidence="2" id="KW-1185">Reference proteome</keyword>